<dbReference type="OrthoDB" id="177061at2"/>
<evidence type="ECO:0000313" key="2">
    <source>
        <dbReference type="Proteomes" id="UP000253426"/>
    </source>
</evidence>
<dbReference type="PANTHER" id="PTHR43737">
    <property type="entry name" value="BLL7424 PROTEIN"/>
    <property type="match status" value="1"/>
</dbReference>
<dbReference type="SUPFAM" id="SSF53649">
    <property type="entry name" value="Alkaline phosphatase-like"/>
    <property type="match status" value="1"/>
</dbReference>
<dbReference type="Proteomes" id="UP000253426">
    <property type="component" value="Unassembled WGS sequence"/>
</dbReference>
<comment type="caution">
    <text evidence="1">The sequence shown here is derived from an EMBL/GenBank/DDBJ whole genome shotgun (WGS) entry which is preliminary data.</text>
</comment>
<dbReference type="AlphaFoldDB" id="A0A366HSZ4"/>
<gene>
    <name evidence="1" type="ORF">DES53_102430</name>
</gene>
<dbReference type="InterPro" id="IPR017850">
    <property type="entry name" value="Alkaline_phosphatase_core_sf"/>
</dbReference>
<accession>A0A366HSZ4</accession>
<dbReference type="PANTHER" id="PTHR43737:SF1">
    <property type="entry name" value="DUF1501 DOMAIN-CONTAINING PROTEIN"/>
    <property type="match status" value="1"/>
</dbReference>
<organism evidence="1 2">
    <name type="scientific">Roseimicrobium gellanilyticum</name>
    <dbReference type="NCBI Taxonomy" id="748857"/>
    <lineage>
        <taxon>Bacteria</taxon>
        <taxon>Pseudomonadati</taxon>
        <taxon>Verrucomicrobiota</taxon>
        <taxon>Verrucomicrobiia</taxon>
        <taxon>Verrucomicrobiales</taxon>
        <taxon>Verrucomicrobiaceae</taxon>
        <taxon>Roseimicrobium</taxon>
    </lineage>
</organism>
<dbReference type="EMBL" id="QNRR01000002">
    <property type="protein sequence ID" value="RBP46044.1"/>
    <property type="molecule type" value="Genomic_DNA"/>
</dbReference>
<evidence type="ECO:0000313" key="1">
    <source>
        <dbReference type="EMBL" id="RBP46044.1"/>
    </source>
</evidence>
<reference evidence="1 2" key="1">
    <citation type="submission" date="2018-06" db="EMBL/GenBank/DDBJ databases">
        <title>Genomic Encyclopedia of Type Strains, Phase IV (KMG-IV): sequencing the most valuable type-strain genomes for metagenomic binning, comparative biology and taxonomic classification.</title>
        <authorList>
            <person name="Goeker M."/>
        </authorList>
    </citation>
    <scope>NUCLEOTIDE SEQUENCE [LARGE SCALE GENOMIC DNA]</scope>
    <source>
        <strain evidence="1 2">DSM 25532</strain>
    </source>
</reference>
<dbReference type="Gene3D" id="3.40.720.10">
    <property type="entry name" value="Alkaline Phosphatase, subunit A"/>
    <property type="match status" value="1"/>
</dbReference>
<proteinExistence type="predicted"/>
<protein>
    <submittedName>
        <fullName evidence="1">Uncharacterized protein DUF1501</fullName>
    </submittedName>
</protein>
<dbReference type="InterPro" id="IPR010869">
    <property type="entry name" value="DUF1501"/>
</dbReference>
<sequence>MHPYSPDFQAHAAGRVFTHGEKRETRRAFLKALSASTLAALMAHEPRLLGAASTPGAKLVNPTAKADCCILLWMGGGMAAPETWDPKRYLPFEVGLPVEKILSTFPAIPTAVEGLQISQGLEHCAGVMDRATLIRSHVQPDLGSILHSRHQYHWHTGYVPPQTVAAPHIGAWMARVLGPRNQVIPPFINIGQRLEGVGEQEELKAFTTGGFFGAEFGPFNLPYPEEAARSVKPPEGMEPGRFANRYKAYRKLIDKNPHREFMSDYQQESMLRSMESAQRLLSSQDKDAFDISLESKETIASYGDSRFGRGCLLARRLAEAGARYIEVTTEYVPFLHWDTHENGHETVKRLKGEVDRPIAQLVKDLESRGLLERTLVIVASEFSRDMMIEGVPGSEARDQSRAKTDKLQEMKHYGLHRHFTGGTSVVMFGGGTKKGYVHGATADERPLIAVKDPVSIMDLHATIFTAMGINPKTAYDVEKRPFYATEDGHGKPVMGVFA</sequence>
<dbReference type="Pfam" id="PF07394">
    <property type="entry name" value="DUF1501"/>
    <property type="match status" value="1"/>
</dbReference>
<name>A0A366HSZ4_9BACT</name>
<keyword evidence="2" id="KW-1185">Reference proteome</keyword>
<dbReference type="RefSeq" id="WP_113957592.1">
    <property type="nucleotide sequence ID" value="NZ_QNRR01000002.1"/>
</dbReference>